<evidence type="ECO:0000259" key="4">
    <source>
        <dbReference type="Pfam" id="PF01168"/>
    </source>
</evidence>
<dbReference type="EMBL" id="CP008944">
    <property type="protein sequence ID" value="AIG64424.1"/>
    <property type="molecule type" value="Genomic_DNA"/>
</dbReference>
<name>A0ABM5QNW3_9CORY</name>
<dbReference type="RefSeq" id="WP_038606133.1">
    <property type="nucleotide sequence ID" value="NZ_CP008944.1"/>
</dbReference>
<dbReference type="Pfam" id="PF01168">
    <property type="entry name" value="Ala_racemase_N"/>
    <property type="match status" value="1"/>
</dbReference>
<dbReference type="PROSITE" id="PS01211">
    <property type="entry name" value="UPF0001"/>
    <property type="match status" value="1"/>
</dbReference>
<dbReference type="SUPFAM" id="SSF51419">
    <property type="entry name" value="PLP-binding barrel"/>
    <property type="match status" value="1"/>
</dbReference>
<feature type="modified residue" description="N6-(pyridoxal phosphate)lysine" evidence="2">
    <location>
        <position position="39"/>
    </location>
</feature>
<dbReference type="InterPro" id="IPR001608">
    <property type="entry name" value="Ala_racemase_N"/>
</dbReference>
<dbReference type="NCBIfam" id="TIGR00044">
    <property type="entry name" value="YggS family pyridoxal phosphate-dependent enzyme"/>
    <property type="match status" value="1"/>
</dbReference>
<dbReference type="PANTHER" id="PTHR10146:SF14">
    <property type="entry name" value="PYRIDOXAL PHOSPHATE HOMEOSTASIS PROTEIN"/>
    <property type="match status" value="1"/>
</dbReference>
<keyword evidence="1 2" id="KW-0663">Pyridoxal phosphate</keyword>
<dbReference type="Proteomes" id="UP000028504">
    <property type="component" value="Chromosome"/>
</dbReference>
<feature type="domain" description="Alanine racemase N-terminal" evidence="4">
    <location>
        <begin position="11"/>
        <end position="224"/>
    </location>
</feature>
<evidence type="ECO:0000256" key="1">
    <source>
        <dbReference type="ARBA" id="ARBA00022898"/>
    </source>
</evidence>
<evidence type="ECO:0000313" key="6">
    <source>
        <dbReference type="Proteomes" id="UP000028504"/>
    </source>
</evidence>
<accession>A0ABM5QNW3</accession>
<dbReference type="HAMAP" id="MF_02087">
    <property type="entry name" value="PLP_homeostasis"/>
    <property type="match status" value="1"/>
</dbReference>
<dbReference type="InterPro" id="IPR011078">
    <property type="entry name" value="PyrdxlP_homeostasis"/>
</dbReference>
<dbReference type="Gene3D" id="3.20.20.10">
    <property type="entry name" value="Alanine racemase"/>
    <property type="match status" value="1"/>
</dbReference>
<comment type="similarity">
    <text evidence="2 3">Belongs to the pyridoxal phosphate-binding protein YggS/PROSC family.</text>
</comment>
<reference evidence="5 6" key="1">
    <citation type="submission" date="2014-07" db="EMBL/GenBank/DDBJ databases">
        <title>Complete genome sequence of Corynebacterium atypicum DSM 44849: identifiction of the mycolic acid biosynthesis genes.</title>
        <authorList>
            <person name="Tippelt A."/>
            <person name="Mollmann S."/>
            <person name="Albersmeier A."/>
            <person name="Jaenicke S."/>
            <person name="Ruckert C."/>
            <person name="Tauch A."/>
        </authorList>
    </citation>
    <scope>NUCLEOTIDE SEQUENCE [LARGE SCALE GENOMIC DNA]</scope>
    <source>
        <strain evidence="5 6">R2070</strain>
    </source>
</reference>
<comment type="function">
    <text evidence="2">Pyridoxal 5'-phosphate (PLP)-binding protein, which is involved in PLP homeostasis.</text>
</comment>
<evidence type="ECO:0000313" key="5">
    <source>
        <dbReference type="EMBL" id="AIG64424.1"/>
    </source>
</evidence>
<protein>
    <recommendedName>
        <fullName evidence="2">Pyridoxal phosphate homeostasis protein</fullName>
        <shortName evidence="2">PLP homeostasis protein</shortName>
    </recommendedName>
</protein>
<evidence type="ECO:0000256" key="2">
    <source>
        <dbReference type="HAMAP-Rule" id="MF_02087"/>
    </source>
</evidence>
<evidence type="ECO:0000256" key="3">
    <source>
        <dbReference type="RuleBase" id="RU004514"/>
    </source>
</evidence>
<proteinExistence type="inferred from homology"/>
<dbReference type="InterPro" id="IPR029066">
    <property type="entry name" value="PLP-binding_barrel"/>
</dbReference>
<dbReference type="PANTHER" id="PTHR10146">
    <property type="entry name" value="PROLINE SYNTHETASE CO-TRANSCRIBED BACTERIAL HOMOLOG PROTEIN"/>
    <property type="match status" value="1"/>
</dbReference>
<gene>
    <name evidence="5" type="ORF">CATYP_07295</name>
</gene>
<organism evidence="5 6">
    <name type="scientific">Corynebacterium atypicum</name>
    <dbReference type="NCBI Taxonomy" id="191610"/>
    <lineage>
        <taxon>Bacteria</taxon>
        <taxon>Bacillati</taxon>
        <taxon>Actinomycetota</taxon>
        <taxon>Actinomycetes</taxon>
        <taxon>Mycobacteriales</taxon>
        <taxon>Corynebacteriaceae</taxon>
        <taxon>Corynebacterium</taxon>
    </lineage>
</organism>
<dbReference type="CDD" id="cd00635">
    <property type="entry name" value="PLPDE_III_YBL036c_like"/>
    <property type="match status" value="1"/>
</dbReference>
<sequence>MTRKDELHRALDSVRRRIAAAEKAAGRPAASVRLLPVSKFHPVEDIALLAELGVDAVGENREQEARAKAEALPQVNFHMIGQIQAKKTNSIARWAAAVHSVDSVRIAEHLDHGVARAIERGERAPGTLDCFVQWSADGDTARGGVDASGLDDVYAAIEKAEHLNLRGLMCVPPLGADAEETYRTARRLAGDLELSAGMSADLEAAIAAGSDIVRVGTQIFGPRPVA</sequence>
<keyword evidence="6" id="KW-1185">Reference proteome</keyword>
<dbReference type="PIRSF" id="PIRSF004848">
    <property type="entry name" value="YBL036c_PLPDEIII"/>
    <property type="match status" value="1"/>
</dbReference>